<feature type="binding site" evidence="3">
    <location>
        <position position="148"/>
    </location>
    <ligand>
        <name>a divalent metal cation</name>
        <dbReference type="ChEBI" id="CHEBI:60240"/>
    </ligand>
</feature>
<protein>
    <recommendedName>
        <fullName evidence="4">SMP-30/Gluconolactonase/LRE-like region domain-containing protein</fullName>
    </recommendedName>
</protein>
<sequence>MIVTPECVAPTGCALGEGPVWSPTEGFLWWVDIKRAKLHRYNPKTGNTRRYDLPIRASALALHDGCLLMAGDQEIGLYDPATEAYERWCTLSDEPETNRTNDGGIAPDGSFWFGTMDDREKDAQGGYFRLGPDRKLTQLRLPSVMVTNTMQFSPDGRTFYTCDSAEQEILAFDHDLETGTLTGRRLFASTYEFGGYPDGSAMDSEGCLWTCLWDASRVVRYRPDGSVDQVITLAAPRPTSCTFGGADLKTLFITTARVGMSFPALDSRPLSGSLFAIHVDVPGLPARGFGVGG</sequence>
<keyword evidence="6" id="KW-1185">Reference proteome</keyword>
<comment type="cofactor">
    <cofactor evidence="3">
        <name>Zn(2+)</name>
        <dbReference type="ChEBI" id="CHEBI:29105"/>
    </cofactor>
    <text evidence="3">Binds 1 divalent metal cation per subunit.</text>
</comment>
<reference evidence="5 6" key="1">
    <citation type="journal article" date="2014" name="Antonie Van Leeuwenhoek">
        <title>Hyphomonas beringensis sp. nov. and Hyphomonas chukchiensis sp. nov., isolated from surface seawater of the Bering Sea and Chukchi Sea.</title>
        <authorList>
            <person name="Li C."/>
            <person name="Lai Q."/>
            <person name="Li G."/>
            <person name="Dong C."/>
            <person name="Wang J."/>
            <person name="Liao Y."/>
            <person name="Shao Z."/>
        </authorList>
    </citation>
    <scope>NUCLEOTIDE SEQUENCE [LARGE SCALE GENOMIC DNA]</scope>
    <source>
        <strain evidence="5 6">BH-BN04-4</strain>
    </source>
</reference>
<evidence type="ECO:0000259" key="4">
    <source>
        <dbReference type="Pfam" id="PF08450"/>
    </source>
</evidence>
<dbReference type="InterPro" id="IPR011042">
    <property type="entry name" value="6-blade_b-propeller_TolB-like"/>
</dbReference>
<keyword evidence="3" id="KW-0862">Zinc</keyword>
<proteinExistence type="inferred from homology"/>
<dbReference type="Gene3D" id="2.120.10.30">
    <property type="entry name" value="TolB, C-terminal domain"/>
    <property type="match status" value="1"/>
</dbReference>
<feature type="binding site" evidence="3">
    <location>
        <position position="198"/>
    </location>
    <ligand>
        <name>a divalent metal cation</name>
        <dbReference type="ChEBI" id="CHEBI:60240"/>
    </ligand>
</feature>
<feature type="domain" description="SMP-30/Gluconolactonase/LRE-like region" evidence="4">
    <location>
        <begin position="15"/>
        <end position="257"/>
    </location>
</feature>
<dbReference type="eggNOG" id="COG3386">
    <property type="taxonomic scope" value="Bacteria"/>
</dbReference>
<dbReference type="GO" id="GO:0004341">
    <property type="term" value="F:gluconolactonase activity"/>
    <property type="evidence" value="ECO:0007669"/>
    <property type="project" value="TreeGrafter"/>
</dbReference>
<feature type="active site" description="Proton donor/acceptor" evidence="2">
    <location>
        <position position="198"/>
    </location>
</feature>
<feature type="binding site" evidence="3">
    <location>
        <position position="101"/>
    </location>
    <ligand>
        <name>substrate</name>
    </ligand>
</feature>
<dbReference type="Pfam" id="PF08450">
    <property type="entry name" value="SGL"/>
    <property type="match status" value="1"/>
</dbReference>
<feature type="binding site" evidence="3">
    <location>
        <position position="17"/>
    </location>
    <ligand>
        <name>a divalent metal cation</name>
        <dbReference type="ChEBI" id="CHEBI:60240"/>
    </ligand>
</feature>
<dbReference type="PATRIC" id="fig|1280947.3.peg.3189"/>
<dbReference type="PRINTS" id="PR01790">
    <property type="entry name" value="SMP30FAMILY"/>
</dbReference>
<dbReference type="SUPFAM" id="SSF63829">
    <property type="entry name" value="Calcium-dependent phosphotriesterase"/>
    <property type="match status" value="1"/>
</dbReference>
<dbReference type="InterPro" id="IPR013658">
    <property type="entry name" value="SGL"/>
</dbReference>
<keyword evidence="3" id="KW-0479">Metal-binding</keyword>
<dbReference type="PANTHER" id="PTHR10907">
    <property type="entry name" value="REGUCALCIN"/>
    <property type="match status" value="1"/>
</dbReference>
<evidence type="ECO:0000256" key="1">
    <source>
        <dbReference type="ARBA" id="ARBA00008853"/>
    </source>
</evidence>
<dbReference type="AlphaFoldDB" id="A0A062UGL0"/>
<evidence type="ECO:0000256" key="2">
    <source>
        <dbReference type="PIRSR" id="PIRSR605511-1"/>
    </source>
</evidence>
<organism evidence="5 6">
    <name type="scientific">Hyphomonas chukchiensis</name>
    <dbReference type="NCBI Taxonomy" id="1280947"/>
    <lineage>
        <taxon>Bacteria</taxon>
        <taxon>Pseudomonadati</taxon>
        <taxon>Pseudomonadota</taxon>
        <taxon>Alphaproteobacteria</taxon>
        <taxon>Hyphomonadales</taxon>
        <taxon>Hyphomonadaceae</taxon>
        <taxon>Hyphomonas</taxon>
    </lineage>
</organism>
<evidence type="ECO:0000313" key="6">
    <source>
        <dbReference type="Proteomes" id="UP000027190"/>
    </source>
</evidence>
<accession>A0A062UGL0</accession>
<gene>
    <name evidence="5" type="ORF">HY30_08770</name>
</gene>
<feature type="binding site" evidence="3">
    <location>
        <position position="99"/>
    </location>
    <ligand>
        <name>substrate</name>
    </ligand>
</feature>
<dbReference type="GO" id="GO:0005509">
    <property type="term" value="F:calcium ion binding"/>
    <property type="evidence" value="ECO:0007669"/>
    <property type="project" value="TreeGrafter"/>
</dbReference>
<dbReference type="GO" id="GO:0019853">
    <property type="term" value="P:L-ascorbic acid biosynthetic process"/>
    <property type="evidence" value="ECO:0007669"/>
    <property type="project" value="TreeGrafter"/>
</dbReference>
<evidence type="ECO:0000313" key="5">
    <source>
        <dbReference type="EMBL" id="KCZ55245.1"/>
    </source>
</evidence>
<comment type="caution">
    <text evidence="5">The sequence shown here is derived from an EMBL/GenBank/DDBJ whole genome shotgun (WGS) entry which is preliminary data.</text>
</comment>
<name>A0A062UGL0_9PROT</name>
<dbReference type="EMBL" id="AWFG01000063">
    <property type="protein sequence ID" value="KCZ55245.1"/>
    <property type="molecule type" value="Genomic_DNA"/>
</dbReference>
<dbReference type="RefSeq" id="WP_051615584.1">
    <property type="nucleotide sequence ID" value="NZ_AWFG01000063.1"/>
</dbReference>
<evidence type="ECO:0000256" key="3">
    <source>
        <dbReference type="PIRSR" id="PIRSR605511-2"/>
    </source>
</evidence>
<dbReference type="OrthoDB" id="2633250at2"/>
<comment type="similarity">
    <text evidence="1">Belongs to the SMP-30/CGR1 family.</text>
</comment>
<dbReference type="Proteomes" id="UP000027190">
    <property type="component" value="Unassembled WGS sequence"/>
</dbReference>
<dbReference type="InterPro" id="IPR005511">
    <property type="entry name" value="SMP-30"/>
</dbReference>
<dbReference type="STRING" id="1280947.HY30_08770"/>
<dbReference type="PANTHER" id="PTHR10907:SF47">
    <property type="entry name" value="REGUCALCIN"/>
    <property type="match status" value="1"/>
</dbReference>